<organism evidence="2 3">
    <name type="scientific">Mesorhabditis spiculigera</name>
    <dbReference type="NCBI Taxonomy" id="96644"/>
    <lineage>
        <taxon>Eukaryota</taxon>
        <taxon>Metazoa</taxon>
        <taxon>Ecdysozoa</taxon>
        <taxon>Nematoda</taxon>
        <taxon>Chromadorea</taxon>
        <taxon>Rhabditida</taxon>
        <taxon>Rhabditina</taxon>
        <taxon>Rhabditomorpha</taxon>
        <taxon>Rhabditoidea</taxon>
        <taxon>Rhabditidae</taxon>
        <taxon>Mesorhabditinae</taxon>
        <taxon>Mesorhabditis</taxon>
    </lineage>
</organism>
<keyword evidence="3" id="KW-1185">Reference proteome</keyword>
<accession>A0AA36G8M6</accession>
<proteinExistence type="predicted"/>
<evidence type="ECO:0000256" key="1">
    <source>
        <dbReference type="SAM" id="MobiDB-lite"/>
    </source>
</evidence>
<feature type="compositionally biased region" description="Basic residues" evidence="1">
    <location>
        <begin position="130"/>
        <end position="139"/>
    </location>
</feature>
<dbReference type="AlphaFoldDB" id="A0AA36G8M6"/>
<comment type="caution">
    <text evidence="2">The sequence shown here is derived from an EMBL/GenBank/DDBJ whole genome shotgun (WGS) entry which is preliminary data.</text>
</comment>
<dbReference type="Proteomes" id="UP001177023">
    <property type="component" value="Unassembled WGS sequence"/>
</dbReference>
<feature type="region of interest" description="Disordered" evidence="1">
    <location>
        <begin position="166"/>
        <end position="193"/>
    </location>
</feature>
<evidence type="ECO:0000313" key="3">
    <source>
        <dbReference type="Proteomes" id="UP001177023"/>
    </source>
</evidence>
<feature type="region of interest" description="Disordered" evidence="1">
    <location>
        <begin position="21"/>
        <end position="154"/>
    </location>
</feature>
<feature type="compositionally biased region" description="Low complexity" evidence="1">
    <location>
        <begin position="82"/>
        <end position="91"/>
    </location>
</feature>
<name>A0AA36G8M6_9BILA</name>
<feature type="compositionally biased region" description="Low complexity" evidence="1">
    <location>
        <begin position="107"/>
        <end position="119"/>
    </location>
</feature>
<dbReference type="EMBL" id="CATQJA010002665">
    <property type="protein sequence ID" value="CAJ0584013.1"/>
    <property type="molecule type" value="Genomic_DNA"/>
</dbReference>
<feature type="non-terminal residue" evidence="2">
    <location>
        <position position="206"/>
    </location>
</feature>
<protein>
    <submittedName>
        <fullName evidence="2">Uncharacterized protein</fullName>
    </submittedName>
</protein>
<feature type="compositionally biased region" description="Polar residues" evidence="1">
    <location>
        <begin position="23"/>
        <end position="32"/>
    </location>
</feature>
<evidence type="ECO:0000313" key="2">
    <source>
        <dbReference type="EMBL" id="CAJ0584013.1"/>
    </source>
</evidence>
<reference evidence="2" key="1">
    <citation type="submission" date="2023-06" db="EMBL/GenBank/DDBJ databases">
        <authorList>
            <person name="Delattre M."/>
        </authorList>
    </citation>
    <scope>NUCLEOTIDE SEQUENCE</scope>
    <source>
        <strain evidence="2">AF72</strain>
    </source>
</reference>
<sequence>MALIYANAVNKRMNQAPCRKISADSSMRGSYSKSRETTPRKKSCAAALYSQTGTATEGAAPPVPTQSVQSQEPHPNMRRSLKASSSRLSSAEIVSKTEEELRRKHSSPLMSQSMISSGSCTCRKGDEKRASKKSLKKTSMHSSMIARLDSDSEDDLKERKITVRRAQTARETRTHRSDSEGSVEKFAKRKSSVLERMRRKLSSLKF</sequence>
<feature type="compositionally biased region" description="Basic and acidic residues" evidence="1">
    <location>
        <begin position="168"/>
        <end position="193"/>
    </location>
</feature>
<gene>
    <name evidence="2" type="ORF">MSPICULIGERA_LOCUS22081</name>
</gene>